<dbReference type="GO" id="GO:0004181">
    <property type="term" value="F:metallocarboxypeptidase activity"/>
    <property type="evidence" value="ECO:0007669"/>
    <property type="project" value="InterPro"/>
</dbReference>
<comment type="similarity">
    <text evidence="2 10">Belongs to the peptidase M14 family.</text>
</comment>
<evidence type="ECO:0000256" key="2">
    <source>
        <dbReference type="ARBA" id="ARBA00005988"/>
    </source>
</evidence>
<evidence type="ECO:0000256" key="7">
    <source>
        <dbReference type="ARBA" id="ARBA00022801"/>
    </source>
</evidence>
<accession>A0A8D9BV59</accession>
<feature type="domain" description="Peptidase M14" evidence="11">
    <location>
        <begin position="1"/>
        <end position="250"/>
    </location>
</feature>
<comment type="cofactor">
    <cofactor evidence="1">
        <name>Zn(2+)</name>
        <dbReference type="ChEBI" id="CHEBI:29105"/>
    </cofactor>
</comment>
<proteinExistence type="inferred from homology"/>
<keyword evidence="5" id="KW-0479">Metal-binding</keyword>
<evidence type="ECO:0000256" key="4">
    <source>
        <dbReference type="ARBA" id="ARBA00022670"/>
    </source>
</evidence>
<keyword evidence="3 12" id="KW-0121">Carboxypeptidase</keyword>
<evidence type="ECO:0000256" key="5">
    <source>
        <dbReference type="ARBA" id="ARBA00022723"/>
    </source>
</evidence>
<dbReference type="EMBL" id="HBUF01666003">
    <property type="protein sequence ID" value="CAG6789632.1"/>
    <property type="molecule type" value="Transcribed_RNA"/>
</dbReference>
<evidence type="ECO:0000259" key="11">
    <source>
        <dbReference type="PROSITE" id="PS52035"/>
    </source>
</evidence>
<keyword evidence="7" id="KW-0378">Hydrolase</keyword>
<evidence type="ECO:0000256" key="9">
    <source>
        <dbReference type="ARBA" id="ARBA00023049"/>
    </source>
</evidence>
<dbReference type="InterPro" id="IPR000834">
    <property type="entry name" value="Peptidase_M14"/>
</dbReference>
<keyword evidence="8" id="KW-0862">Zinc</keyword>
<evidence type="ECO:0000256" key="8">
    <source>
        <dbReference type="ARBA" id="ARBA00022833"/>
    </source>
</evidence>
<dbReference type="AlphaFoldDB" id="A0A8D9BV59"/>
<dbReference type="SUPFAM" id="SSF53187">
    <property type="entry name" value="Zn-dependent exopeptidases"/>
    <property type="match status" value="1"/>
</dbReference>
<feature type="active site" description="Proton donor/acceptor" evidence="10">
    <location>
        <position position="216"/>
    </location>
</feature>
<reference evidence="12" key="1">
    <citation type="submission" date="2021-05" db="EMBL/GenBank/DDBJ databases">
        <authorList>
            <person name="Alioto T."/>
            <person name="Alioto T."/>
            <person name="Gomez Garrido J."/>
        </authorList>
    </citation>
    <scope>NUCLEOTIDE SEQUENCE</scope>
</reference>
<keyword evidence="4" id="KW-0645">Protease</keyword>
<dbReference type="GO" id="GO:0006508">
    <property type="term" value="P:proteolysis"/>
    <property type="evidence" value="ECO:0007669"/>
    <property type="project" value="UniProtKB-KW"/>
</dbReference>
<evidence type="ECO:0000256" key="10">
    <source>
        <dbReference type="PROSITE-ProRule" id="PRU01379"/>
    </source>
</evidence>
<name>A0A8D9BV59_9HEMI</name>
<dbReference type="Gene3D" id="3.40.630.10">
    <property type="entry name" value="Zn peptidases"/>
    <property type="match status" value="1"/>
</dbReference>
<organism evidence="12">
    <name type="scientific">Cacopsylla melanoneura</name>
    <dbReference type="NCBI Taxonomy" id="428564"/>
    <lineage>
        <taxon>Eukaryota</taxon>
        <taxon>Metazoa</taxon>
        <taxon>Ecdysozoa</taxon>
        <taxon>Arthropoda</taxon>
        <taxon>Hexapoda</taxon>
        <taxon>Insecta</taxon>
        <taxon>Pterygota</taxon>
        <taxon>Neoptera</taxon>
        <taxon>Paraneoptera</taxon>
        <taxon>Hemiptera</taxon>
        <taxon>Sternorrhyncha</taxon>
        <taxon>Psylloidea</taxon>
        <taxon>Psyllidae</taxon>
        <taxon>Psyllinae</taxon>
        <taxon>Cacopsylla</taxon>
    </lineage>
</organism>
<dbReference type="FunFam" id="3.40.630.10:FF:000084">
    <property type="entry name" value="Carboxypeptidase B2"/>
    <property type="match status" value="1"/>
</dbReference>
<dbReference type="CDD" id="cd03860">
    <property type="entry name" value="M14_CP_A-B_like"/>
    <property type="match status" value="1"/>
</dbReference>
<dbReference type="GO" id="GO:0005615">
    <property type="term" value="C:extracellular space"/>
    <property type="evidence" value="ECO:0007669"/>
    <property type="project" value="TreeGrafter"/>
</dbReference>
<dbReference type="PANTHER" id="PTHR11705">
    <property type="entry name" value="PROTEASE FAMILY M14 CARBOXYPEPTIDASE A,B"/>
    <property type="match status" value="1"/>
</dbReference>
<evidence type="ECO:0000256" key="3">
    <source>
        <dbReference type="ARBA" id="ARBA00022645"/>
    </source>
</evidence>
<dbReference type="PROSITE" id="PS52035">
    <property type="entry name" value="PEPTIDASE_M14"/>
    <property type="match status" value="1"/>
</dbReference>
<evidence type="ECO:0000256" key="6">
    <source>
        <dbReference type="ARBA" id="ARBA00022729"/>
    </source>
</evidence>
<evidence type="ECO:0000313" key="12">
    <source>
        <dbReference type="EMBL" id="CAG6789632.1"/>
    </source>
</evidence>
<dbReference type="SMART" id="SM00631">
    <property type="entry name" value="Zn_pept"/>
    <property type="match status" value="1"/>
</dbReference>
<evidence type="ECO:0000256" key="1">
    <source>
        <dbReference type="ARBA" id="ARBA00001947"/>
    </source>
</evidence>
<dbReference type="GO" id="GO:0008270">
    <property type="term" value="F:zinc ion binding"/>
    <property type="evidence" value="ECO:0007669"/>
    <property type="project" value="InterPro"/>
</dbReference>
<dbReference type="Pfam" id="PF00246">
    <property type="entry name" value="Peptidase_M14"/>
    <property type="match status" value="1"/>
</dbReference>
<keyword evidence="6" id="KW-0732">Signal</keyword>
<dbReference type="PANTHER" id="PTHR11705:SF140">
    <property type="entry name" value="FI02848P-RELATED"/>
    <property type="match status" value="1"/>
</dbReference>
<sequence>MDGGIHAREWISPATVLYMLQQLVEHPGNFPMLKKVDWLLIPLLNPDGYVYSMTKDRMWRKNRAKPKNAETSQCQGVDLNRNFGVFRRRRQIIDLEPRGASDDPCASNYRGVAPFSEPESRAFRDLILENKSKIKLYISFHSYGNYLMYPWSYKSALANDWKDLHDLATSAQSAIFNVTGTRYKIGSTADIMGLNSGGSDDWVKGFVGVKYCYTIELPGGGAHGFDLPKNQIRKVVREMFEGVKVFAKFVEREFVNKGK</sequence>
<keyword evidence="9" id="KW-0482">Metalloprotease</keyword>
<protein>
    <submittedName>
        <fullName evidence="12">Carboxypeptidase B</fullName>
    </submittedName>
</protein>